<evidence type="ECO:0000313" key="2">
    <source>
        <dbReference type="Proteomes" id="UP000031668"/>
    </source>
</evidence>
<gene>
    <name evidence="1" type="ORF">RF11_13490</name>
</gene>
<keyword evidence="2" id="KW-1185">Reference proteome</keyword>
<reference evidence="1 2" key="1">
    <citation type="journal article" date="2014" name="Genome Biol. Evol.">
        <title>The genome of the myxosporean Thelohanellus kitauei shows adaptations to nutrient acquisition within its fish host.</title>
        <authorList>
            <person name="Yang Y."/>
            <person name="Xiong J."/>
            <person name="Zhou Z."/>
            <person name="Huo F."/>
            <person name="Miao W."/>
            <person name="Ran C."/>
            <person name="Liu Y."/>
            <person name="Zhang J."/>
            <person name="Feng J."/>
            <person name="Wang M."/>
            <person name="Wang M."/>
            <person name="Wang L."/>
            <person name="Yao B."/>
        </authorList>
    </citation>
    <scope>NUCLEOTIDE SEQUENCE [LARGE SCALE GENOMIC DNA]</scope>
    <source>
        <strain evidence="1">Wuqing</strain>
    </source>
</reference>
<proteinExistence type="predicted"/>
<dbReference type="AlphaFoldDB" id="A0A0C2J1F8"/>
<organism evidence="1 2">
    <name type="scientific">Thelohanellus kitauei</name>
    <name type="common">Myxosporean</name>
    <dbReference type="NCBI Taxonomy" id="669202"/>
    <lineage>
        <taxon>Eukaryota</taxon>
        <taxon>Metazoa</taxon>
        <taxon>Cnidaria</taxon>
        <taxon>Myxozoa</taxon>
        <taxon>Myxosporea</taxon>
        <taxon>Bivalvulida</taxon>
        <taxon>Platysporina</taxon>
        <taxon>Myxobolidae</taxon>
        <taxon>Thelohanellus</taxon>
    </lineage>
</organism>
<name>A0A0C2J1F8_THEKT</name>
<sequence>MYLSNIYVCRITNDIYSFPLFNVEHVLIKILTLKNPRSKIEETRADVCSSFRSGTASRKGRVPEGRSFTNALFIGNVSMCFFPANQCPFNIVALMGRGTRVNV</sequence>
<evidence type="ECO:0000313" key="1">
    <source>
        <dbReference type="EMBL" id="KII71634.1"/>
    </source>
</evidence>
<comment type="caution">
    <text evidence="1">The sequence shown here is derived from an EMBL/GenBank/DDBJ whole genome shotgun (WGS) entry which is preliminary data.</text>
</comment>
<protein>
    <submittedName>
        <fullName evidence="1">Uncharacterized protein</fullName>
    </submittedName>
</protein>
<dbReference type="Proteomes" id="UP000031668">
    <property type="component" value="Unassembled WGS sequence"/>
</dbReference>
<dbReference type="EMBL" id="JWZT01001684">
    <property type="protein sequence ID" value="KII71634.1"/>
    <property type="molecule type" value="Genomic_DNA"/>
</dbReference>
<accession>A0A0C2J1F8</accession>